<evidence type="ECO:0000256" key="3">
    <source>
        <dbReference type="ARBA" id="ARBA00023015"/>
    </source>
</evidence>
<protein>
    <recommendedName>
        <fullName evidence="13">REST corepressor</fullName>
    </recommendedName>
</protein>
<evidence type="ECO:0000256" key="7">
    <source>
        <dbReference type="ARBA" id="ARBA00038011"/>
    </source>
</evidence>
<feature type="domain" description="SANT" evidence="10">
    <location>
        <begin position="383"/>
        <end position="434"/>
    </location>
</feature>
<feature type="region of interest" description="Disordered" evidence="8">
    <location>
        <begin position="446"/>
        <end position="505"/>
    </location>
</feature>
<dbReference type="PANTHER" id="PTHR16089:SF28">
    <property type="entry name" value="REST COREPRESSOR"/>
    <property type="match status" value="1"/>
</dbReference>
<dbReference type="PANTHER" id="PTHR16089">
    <property type="entry name" value="REST COREPRESSOR COREST PROTEIN-RELATED"/>
    <property type="match status" value="1"/>
</dbReference>
<dbReference type="GO" id="GO:0005667">
    <property type="term" value="C:transcription regulator complex"/>
    <property type="evidence" value="ECO:0007669"/>
    <property type="project" value="TreeGrafter"/>
</dbReference>
<keyword evidence="4" id="KW-0175">Coiled coil</keyword>
<sequence length="505" mass="56610">MFLESNMDYYKNKSPSPTENDDSASSSEDEGDKIRVGKEYQAVVPDMIPESERNHEEYLDKALLVWSPTYQISDQKVDEYINLAKDKYGYNGEQALGMLFWHKHNLEQAMSDLANFTPFPEEWSLEDKALFEQAFQFHGKNFHRIRQMLPEKSIAALVKYYYSWKKTKSRTSLMDRQAKKLAISRSNNLAEEGPPTSEHGSEGGSNTDSDSDDKKWIIHRGIRRESSSPPRQSFSNSGDNAKEKDNSNGGQKQTNSCVNCGVLCNEVQTTSKGCMCRTCALHFRKTGNSRPTIGPNRGRADRHYNLPRNKRTPPRGMYINHDDLTAIASGTAAQTDNLLKSLDRELLTLKRIVQNNKQSVSSAKTKTAESVADYKIEVNANPSINPQWTNEEVLLAVQGIRNFGKDFQAIADIIGTKTRNHVKTFYVSNRKRYSLELLLQDHEKEDGVTVDGDSTDNGKLDKMDTDALSSDSDGIPVSNSSSPASPITNLNNNNTNKAQTVVAAK</sequence>
<comment type="caution">
    <text evidence="11">The sequence shown here is derived from an EMBL/GenBank/DDBJ whole genome shotgun (WGS) entry which is preliminary data.</text>
</comment>
<evidence type="ECO:0000256" key="4">
    <source>
        <dbReference type="ARBA" id="ARBA00023054"/>
    </source>
</evidence>
<dbReference type="CDD" id="cd00167">
    <property type="entry name" value="SANT"/>
    <property type="match status" value="1"/>
</dbReference>
<dbReference type="InterPro" id="IPR051066">
    <property type="entry name" value="Trans_reg/Corepressor"/>
</dbReference>
<dbReference type="GO" id="GO:0006357">
    <property type="term" value="P:regulation of transcription by RNA polymerase II"/>
    <property type="evidence" value="ECO:0007669"/>
    <property type="project" value="TreeGrafter"/>
</dbReference>
<dbReference type="Proteomes" id="UP001367676">
    <property type="component" value="Unassembled WGS sequence"/>
</dbReference>
<dbReference type="InterPro" id="IPR001005">
    <property type="entry name" value="SANT/Myb"/>
</dbReference>
<dbReference type="GO" id="GO:0003714">
    <property type="term" value="F:transcription corepressor activity"/>
    <property type="evidence" value="ECO:0007669"/>
    <property type="project" value="TreeGrafter"/>
</dbReference>
<feature type="compositionally biased region" description="Basic and acidic residues" evidence="8">
    <location>
        <begin position="456"/>
        <end position="465"/>
    </location>
</feature>
<dbReference type="FunFam" id="4.10.1240.50:FF:000002">
    <property type="entry name" value="REST corepressor isoform X1"/>
    <property type="match status" value="1"/>
</dbReference>
<dbReference type="SMART" id="SM00717">
    <property type="entry name" value="SANT"/>
    <property type="match status" value="2"/>
</dbReference>
<feature type="region of interest" description="Disordered" evidence="8">
    <location>
        <begin position="290"/>
        <end position="315"/>
    </location>
</feature>
<dbReference type="Gene3D" id="1.10.10.60">
    <property type="entry name" value="Homeodomain-like"/>
    <property type="match status" value="1"/>
</dbReference>
<feature type="domain" description="SANT" evidence="10">
    <location>
        <begin position="118"/>
        <end position="169"/>
    </location>
</feature>
<feature type="compositionally biased region" description="Acidic residues" evidence="8">
    <location>
        <begin position="19"/>
        <end position="31"/>
    </location>
</feature>
<dbReference type="FunFam" id="1.10.10.60:FF:000033">
    <property type="entry name" value="REST corepressor 3"/>
    <property type="match status" value="1"/>
</dbReference>
<evidence type="ECO:0000313" key="11">
    <source>
        <dbReference type="EMBL" id="KAK7603728.1"/>
    </source>
</evidence>
<evidence type="ECO:0000259" key="10">
    <source>
        <dbReference type="PROSITE" id="PS51293"/>
    </source>
</evidence>
<evidence type="ECO:0000256" key="2">
    <source>
        <dbReference type="ARBA" id="ARBA00022491"/>
    </source>
</evidence>
<feature type="domain" description="ELM2" evidence="9">
    <location>
        <begin position="32"/>
        <end position="117"/>
    </location>
</feature>
<evidence type="ECO:0000256" key="1">
    <source>
        <dbReference type="ARBA" id="ARBA00004123"/>
    </source>
</evidence>
<feature type="compositionally biased region" description="Polar residues" evidence="8">
    <location>
        <begin position="467"/>
        <end position="487"/>
    </location>
</feature>
<comment type="subcellular location">
    <subcellularLocation>
        <location evidence="1">Nucleus</location>
    </subcellularLocation>
</comment>
<comment type="similarity">
    <text evidence="7">Belongs to the CoREST family.</text>
</comment>
<keyword evidence="6" id="KW-0539">Nucleus</keyword>
<dbReference type="InterPro" id="IPR000949">
    <property type="entry name" value="ELM2_dom"/>
</dbReference>
<dbReference type="SUPFAM" id="SSF46689">
    <property type="entry name" value="Homeodomain-like"/>
    <property type="match status" value="2"/>
</dbReference>
<feature type="region of interest" description="Disordered" evidence="8">
    <location>
        <begin position="183"/>
        <end position="252"/>
    </location>
</feature>
<keyword evidence="2" id="KW-0678">Repressor</keyword>
<dbReference type="GO" id="GO:0000118">
    <property type="term" value="C:histone deacetylase complex"/>
    <property type="evidence" value="ECO:0007669"/>
    <property type="project" value="TreeGrafter"/>
</dbReference>
<evidence type="ECO:0000259" key="9">
    <source>
        <dbReference type="PROSITE" id="PS51156"/>
    </source>
</evidence>
<dbReference type="EMBL" id="JBBCAQ010000006">
    <property type="protein sequence ID" value="KAK7603728.1"/>
    <property type="molecule type" value="Genomic_DNA"/>
</dbReference>
<dbReference type="PROSITE" id="PS51293">
    <property type="entry name" value="SANT"/>
    <property type="match status" value="2"/>
</dbReference>
<dbReference type="Gene3D" id="1.20.58.1880">
    <property type="match status" value="1"/>
</dbReference>
<proteinExistence type="inferred from homology"/>
<evidence type="ECO:0000313" key="12">
    <source>
        <dbReference type="Proteomes" id="UP001367676"/>
    </source>
</evidence>
<feature type="compositionally biased region" description="Low complexity" evidence="8">
    <location>
        <begin position="227"/>
        <end position="237"/>
    </location>
</feature>
<reference evidence="11 12" key="1">
    <citation type="submission" date="2024-03" db="EMBL/GenBank/DDBJ databases">
        <title>Adaptation during the transition from Ophiocordyceps entomopathogen to insect associate is accompanied by gene loss and intensified selection.</title>
        <authorList>
            <person name="Ward C.M."/>
            <person name="Onetto C.A."/>
            <person name="Borneman A.R."/>
        </authorList>
    </citation>
    <scope>NUCLEOTIDE SEQUENCE [LARGE SCALE GENOMIC DNA]</scope>
    <source>
        <strain evidence="11">AWRI1</strain>
        <tissue evidence="11">Single Adult Female</tissue>
    </source>
</reference>
<gene>
    <name evidence="11" type="ORF">V9T40_003727</name>
</gene>
<dbReference type="Gene3D" id="4.10.1240.50">
    <property type="match status" value="1"/>
</dbReference>
<keyword evidence="5" id="KW-0804">Transcription</keyword>
<dbReference type="PROSITE" id="PS51156">
    <property type="entry name" value="ELM2"/>
    <property type="match status" value="1"/>
</dbReference>
<dbReference type="Pfam" id="PF20878">
    <property type="entry name" value="REST_helical"/>
    <property type="match status" value="1"/>
</dbReference>
<dbReference type="InterPro" id="IPR017884">
    <property type="entry name" value="SANT_dom"/>
</dbReference>
<keyword evidence="12" id="KW-1185">Reference proteome</keyword>
<accession>A0AAN9U2Y3</accession>
<dbReference type="AlphaFoldDB" id="A0AAN9U2Y3"/>
<dbReference type="SMART" id="SM01189">
    <property type="entry name" value="ELM2"/>
    <property type="match status" value="1"/>
</dbReference>
<feature type="region of interest" description="Disordered" evidence="8">
    <location>
        <begin position="1"/>
        <end position="36"/>
    </location>
</feature>
<dbReference type="InterPro" id="IPR009057">
    <property type="entry name" value="Homeodomain-like_sf"/>
</dbReference>
<evidence type="ECO:0000256" key="8">
    <source>
        <dbReference type="SAM" id="MobiDB-lite"/>
    </source>
</evidence>
<organism evidence="11 12">
    <name type="scientific">Parthenolecanium corni</name>
    <dbReference type="NCBI Taxonomy" id="536013"/>
    <lineage>
        <taxon>Eukaryota</taxon>
        <taxon>Metazoa</taxon>
        <taxon>Ecdysozoa</taxon>
        <taxon>Arthropoda</taxon>
        <taxon>Hexapoda</taxon>
        <taxon>Insecta</taxon>
        <taxon>Pterygota</taxon>
        <taxon>Neoptera</taxon>
        <taxon>Paraneoptera</taxon>
        <taxon>Hemiptera</taxon>
        <taxon>Sternorrhyncha</taxon>
        <taxon>Coccoidea</taxon>
        <taxon>Coccidae</taxon>
        <taxon>Parthenolecanium</taxon>
    </lineage>
</organism>
<dbReference type="Pfam" id="PF00249">
    <property type="entry name" value="Myb_DNA-binding"/>
    <property type="match status" value="2"/>
</dbReference>
<dbReference type="Pfam" id="PF01448">
    <property type="entry name" value="ELM2"/>
    <property type="match status" value="1"/>
</dbReference>
<evidence type="ECO:0000256" key="6">
    <source>
        <dbReference type="ARBA" id="ARBA00023242"/>
    </source>
</evidence>
<name>A0AAN9U2Y3_9HEMI</name>
<evidence type="ECO:0008006" key="13">
    <source>
        <dbReference type="Google" id="ProtNLM"/>
    </source>
</evidence>
<dbReference type="InterPro" id="IPR049048">
    <property type="entry name" value="REST_helical"/>
</dbReference>
<keyword evidence="3" id="KW-0805">Transcription regulation</keyword>
<evidence type="ECO:0000256" key="5">
    <source>
        <dbReference type="ARBA" id="ARBA00023163"/>
    </source>
</evidence>